<dbReference type="PRINTS" id="PR00455">
    <property type="entry name" value="HTHTETR"/>
</dbReference>
<dbReference type="PANTHER" id="PTHR30055">
    <property type="entry name" value="HTH-TYPE TRANSCRIPTIONAL REGULATOR RUTR"/>
    <property type="match status" value="1"/>
</dbReference>
<gene>
    <name evidence="7" type="ORF">CHH67_21820</name>
    <name evidence="6" type="ORF">GNP94_23700</name>
</gene>
<dbReference type="Proteomes" id="UP000215596">
    <property type="component" value="Unassembled WGS sequence"/>
</dbReference>
<reference evidence="7 8" key="1">
    <citation type="submission" date="2017-07" db="EMBL/GenBank/DDBJ databases">
        <title>Isolation and whole genome analysis of endospore-forming bacteria from heroin.</title>
        <authorList>
            <person name="Kalinowski J."/>
            <person name="Ahrens B."/>
            <person name="Al-Dilaimi A."/>
            <person name="Winkler A."/>
            <person name="Wibberg D."/>
            <person name="Schleenbecker U."/>
            <person name="Ruckert C."/>
            <person name="Wolfel R."/>
            <person name="Grass G."/>
        </authorList>
    </citation>
    <scope>NUCLEOTIDE SEQUENCE [LARGE SCALE GENOMIC DNA]</scope>
    <source>
        <strain evidence="7 8">7537-G1</strain>
    </source>
</reference>
<dbReference type="Proteomes" id="UP000435177">
    <property type="component" value="Unassembled WGS sequence"/>
</dbReference>
<dbReference type="SUPFAM" id="SSF48498">
    <property type="entry name" value="Tetracyclin repressor-like, C-terminal domain"/>
    <property type="match status" value="1"/>
</dbReference>
<dbReference type="AlphaFoldDB" id="A0A268EHK8"/>
<keyword evidence="1" id="KW-0805">Transcription regulation</keyword>
<feature type="domain" description="HTH tetR-type" evidence="5">
    <location>
        <begin position="13"/>
        <end position="73"/>
    </location>
</feature>
<evidence type="ECO:0000256" key="3">
    <source>
        <dbReference type="ARBA" id="ARBA00023163"/>
    </source>
</evidence>
<proteinExistence type="predicted"/>
<dbReference type="PANTHER" id="PTHR30055:SF234">
    <property type="entry name" value="HTH-TYPE TRANSCRIPTIONAL REGULATOR BETI"/>
    <property type="match status" value="1"/>
</dbReference>
<evidence type="ECO:0000259" key="5">
    <source>
        <dbReference type="PROSITE" id="PS50977"/>
    </source>
</evidence>
<dbReference type="InterPro" id="IPR009057">
    <property type="entry name" value="Homeodomain-like_sf"/>
</dbReference>
<evidence type="ECO:0000313" key="9">
    <source>
        <dbReference type="Proteomes" id="UP000435177"/>
    </source>
</evidence>
<dbReference type="Gene3D" id="1.10.357.10">
    <property type="entry name" value="Tetracycline Repressor, domain 2"/>
    <property type="match status" value="1"/>
</dbReference>
<accession>A0A268EHK8</accession>
<evidence type="ECO:0000313" key="6">
    <source>
        <dbReference type="EMBL" id="MUG68964.1"/>
    </source>
</evidence>
<dbReference type="InterPro" id="IPR036271">
    <property type="entry name" value="Tet_transcr_reg_TetR-rel_C_sf"/>
</dbReference>
<protein>
    <submittedName>
        <fullName evidence="7">TetR family transcriptional regulator</fullName>
    </submittedName>
</protein>
<evidence type="ECO:0000313" key="7">
    <source>
        <dbReference type="EMBL" id="PAD72618.1"/>
    </source>
</evidence>
<feature type="DNA-binding region" description="H-T-H motif" evidence="4">
    <location>
        <begin position="36"/>
        <end position="55"/>
    </location>
</feature>
<sequence length="203" mass="23002">MPRTPEQYEAMRLATRTKIQTAAMRLFVRQGYGSTNVQHIADQAGISTGLLYRHYSTKEQLFEELVQFAMTGLEALIAKFQTSDEPVEELARFADEVYHDLSAGDDFGHLLLLMTQSFFSTETDDRKEALRQLNTNLLQATAALIHQGQRQGKLREGNAFEMAQYFFASIQGLAMMKVMLEGEFSMPSRSLLTIIFDKEGETL</sequence>
<dbReference type="InterPro" id="IPR001647">
    <property type="entry name" value="HTH_TetR"/>
</dbReference>
<dbReference type="SUPFAM" id="SSF46689">
    <property type="entry name" value="Homeodomain-like"/>
    <property type="match status" value="1"/>
</dbReference>
<dbReference type="Pfam" id="PF00440">
    <property type="entry name" value="TetR_N"/>
    <property type="match status" value="1"/>
</dbReference>
<evidence type="ECO:0000256" key="1">
    <source>
        <dbReference type="ARBA" id="ARBA00023015"/>
    </source>
</evidence>
<organism evidence="7 8">
    <name type="scientific">Paenibacillus campinasensis</name>
    <dbReference type="NCBI Taxonomy" id="66347"/>
    <lineage>
        <taxon>Bacteria</taxon>
        <taxon>Bacillati</taxon>
        <taxon>Bacillota</taxon>
        <taxon>Bacilli</taxon>
        <taxon>Bacillales</taxon>
        <taxon>Paenibacillaceae</taxon>
        <taxon>Paenibacillus</taxon>
    </lineage>
</organism>
<keyword evidence="3" id="KW-0804">Transcription</keyword>
<evidence type="ECO:0000256" key="2">
    <source>
        <dbReference type="ARBA" id="ARBA00023125"/>
    </source>
</evidence>
<dbReference type="EMBL" id="NPBY01000077">
    <property type="protein sequence ID" value="PAD72618.1"/>
    <property type="molecule type" value="Genomic_DNA"/>
</dbReference>
<dbReference type="EMBL" id="WOAA01000045">
    <property type="protein sequence ID" value="MUG68964.1"/>
    <property type="molecule type" value="Genomic_DNA"/>
</dbReference>
<dbReference type="GO" id="GO:0003700">
    <property type="term" value="F:DNA-binding transcription factor activity"/>
    <property type="evidence" value="ECO:0007669"/>
    <property type="project" value="TreeGrafter"/>
</dbReference>
<comment type="caution">
    <text evidence="7">The sequence shown here is derived from an EMBL/GenBank/DDBJ whole genome shotgun (WGS) entry which is preliminary data.</text>
</comment>
<dbReference type="OrthoDB" id="2373640at2"/>
<reference evidence="6 9" key="2">
    <citation type="submission" date="2019-11" db="EMBL/GenBank/DDBJ databases">
        <title>Draft genome sequences of five Paenibacillus species of dairy origin.</title>
        <authorList>
            <person name="Olajide A.M."/>
            <person name="Chen S."/>
            <person name="Lapointe G."/>
        </authorList>
    </citation>
    <scope>NUCLEOTIDE SEQUENCE [LARGE SCALE GENOMIC DNA]</scope>
    <source>
        <strain evidence="6 9">3CS1</strain>
    </source>
</reference>
<keyword evidence="9" id="KW-1185">Reference proteome</keyword>
<keyword evidence="2 4" id="KW-0238">DNA-binding</keyword>
<evidence type="ECO:0000256" key="4">
    <source>
        <dbReference type="PROSITE-ProRule" id="PRU00335"/>
    </source>
</evidence>
<evidence type="ECO:0000313" key="8">
    <source>
        <dbReference type="Proteomes" id="UP000215596"/>
    </source>
</evidence>
<dbReference type="PROSITE" id="PS50977">
    <property type="entry name" value="HTH_TETR_2"/>
    <property type="match status" value="1"/>
</dbReference>
<name>A0A268EHK8_9BACL</name>
<dbReference type="RefSeq" id="WP_095267494.1">
    <property type="nucleotide sequence ID" value="NZ_NPBY01000077.1"/>
</dbReference>
<dbReference type="GO" id="GO:0000976">
    <property type="term" value="F:transcription cis-regulatory region binding"/>
    <property type="evidence" value="ECO:0007669"/>
    <property type="project" value="TreeGrafter"/>
</dbReference>
<dbReference type="InterPro" id="IPR050109">
    <property type="entry name" value="HTH-type_TetR-like_transc_reg"/>
</dbReference>